<dbReference type="Proteomes" id="UP000502928">
    <property type="component" value="Chromosome"/>
</dbReference>
<dbReference type="InterPro" id="IPR020922">
    <property type="entry name" value="dITP/XTP_pyrophosphatase"/>
</dbReference>
<accession>A0A6G7J2H6</accession>
<feature type="binding site" evidence="10">
    <location>
        <begin position="148"/>
        <end position="151"/>
    </location>
    <ligand>
        <name>substrate</name>
    </ligand>
</feature>
<dbReference type="Pfam" id="PF01725">
    <property type="entry name" value="Ham1p_like"/>
    <property type="match status" value="1"/>
</dbReference>
<dbReference type="GO" id="GO:0005829">
    <property type="term" value="C:cytosol"/>
    <property type="evidence" value="ECO:0007669"/>
    <property type="project" value="TreeGrafter"/>
</dbReference>
<proteinExistence type="inferred from homology"/>
<dbReference type="InterPro" id="IPR002637">
    <property type="entry name" value="RdgB/HAM1"/>
</dbReference>
<evidence type="ECO:0000313" key="12">
    <source>
        <dbReference type="EMBL" id="QII44818.1"/>
    </source>
</evidence>
<feature type="binding site" evidence="10">
    <location>
        <position position="69"/>
    </location>
    <ligand>
        <name>substrate</name>
    </ligand>
</feature>
<evidence type="ECO:0000256" key="9">
    <source>
        <dbReference type="ARBA" id="ARBA00052017"/>
    </source>
</evidence>
<dbReference type="HAMAP" id="MF_01405">
    <property type="entry name" value="Non_canon_purine_NTPase"/>
    <property type="match status" value="1"/>
</dbReference>
<dbReference type="GO" id="GO:0000166">
    <property type="term" value="F:nucleotide binding"/>
    <property type="evidence" value="ECO:0007669"/>
    <property type="project" value="UniProtKB-KW"/>
</dbReference>
<dbReference type="KEGG" id="mut:GVT53_09030"/>
<organism evidence="12 13">
    <name type="scientific">Flagellimonas oceani</name>
    <dbReference type="NCBI Taxonomy" id="2698672"/>
    <lineage>
        <taxon>Bacteria</taxon>
        <taxon>Pseudomonadati</taxon>
        <taxon>Bacteroidota</taxon>
        <taxon>Flavobacteriia</taxon>
        <taxon>Flavobacteriales</taxon>
        <taxon>Flavobacteriaceae</taxon>
        <taxon>Flagellimonas</taxon>
    </lineage>
</organism>
<dbReference type="EMBL" id="CP049616">
    <property type="protein sequence ID" value="QII44818.1"/>
    <property type="molecule type" value="Genomic_DNA"/>
</dbReference>
<evidence type="ECO:0000256" key="1">
    <source>
        <dbReference type="ARBA" id="ARBA00008023"/>
    </source>
</evidence>
<dbReference type="GO" id="GO:0017111">
    <property type="term" value="F:ribonucleoside triphosphate phosphatase activity"/>
    <property type="evidence" value="ECO:0007669"/>
    <property type="project" value="InterPro"/>
</dbReference>
<gene>
    <name evidence="12" type="ORF">GVT53_09030</name>
</gene>
<feature type="binding site" evidence="10">
    <location>
        <begin position="7"/>
        <end position="12"/>
    </location>
    <ligand>
        <name>substrate</name>
    </ligand>
</feature>
<dbReference type="EC" id="3.6.1.66" evidence="10"/>
<evidence type="ECO:0000256" key="7">
    <source>
        <dbReference type="ARBA" id="ARBA00023080"/>
    </source>
</evidence>
<keyword evidence="4 10" id="KW-0547">Nucleotide-binding</keyword>
<dbReference type="GO" id="GO:0046872">
    <property type="term" value="F:metal ion binding"/>
    <property type="evidence" value="ECO:0007669"/>
    <property type="project" value="UniProtKB-KW"/>
</dbReference>
<dbReference type="RefSeq" id="WP_166248345.1">
    <property type="nucleotide sequence ID" value="NZ_CP049616.1"/>
</dbReference>
<comment type="cofactor">
    <cofactor evidence="10">
        <name>Mg(2+)</name>
        <dbReference type="ChEBI" id="CHEBI:18420"/>
    </cofactor>
    <text evidence="10">Binds 1 Mg(2+) ion per subunit.</text>
</comment>
<dbReference type="GO" id="GO:0035870">
    <property type="term" value="F:dITP diphosphatase activity"/>
    <property type="evidence" value="ECO:0007669"/>
    <property type="project" value="UniProtKB-UniRule"/>
</dbReference>
<keyword evidence="3 10" id="KW-0479">Metal-binding</keyword>
<dbReference type="SUPFAM" id="SSF52972">
    <property type="entry name" value="ITPase-like"/>
    <property type="match status" value="1"/>
</dbReference>
<dbReference type="InterPro" id="IPR029001">
    <property type="entry name" value="ITPase-like_fam"/>
</dbReference>
<dbReference type="CDD" id="cd00515">
    <property type="entry name" value="HAM1"/>
    <property type="match status" value="1"/>
</dbReference>
<keyword evidence="5 10" id="KW-0378">Hydrolase</keyword>
<dbReference type="PANTHER" id="PTHR11067">
    <property type="entry name" value="INOSINE TRIPHOSPHATE PYROPHOSPHATASE/HAM1 PROTEIN"/>
    <property type="match status" value="1"/>
</dbReference>
<feature type="binding site" evidence="10">
    <location>
        <position position="171"/>
    </location>
    <ligand>
        <name>substrate</name>
    </ligand>
</feature>
<keyword evidence="7 10" id="KW-0546">Nucleotide metabolism</keyword>
<comment type="subunit">
    <text evidence="2 10">Homodimer.</text>
</comment>
<dbReference type="Gene3D" id="3.90.950.10">
    <property type="match status" value="1"/>
</dbReference>
<sequence>MKLVFATHNDHKLKEVQQLLPKSIELLSLKDIECFDEIPETGDTLEENAKIKADYVTQTYGLDCFSDDTGLLVDALNGAPGVYSARYAGEQKNAGDNMSKLLTELEGATDRSAHFKTVVHLNLQGENFTFDGIVEGEITTELHGKGGFGYDPIFKPNGYDKTFGELPSETKNAISHRGRAIQKLVQFLKKKAT</sequence>
<dbReference type="AlphaFoldDB" id="A0A6G7J2H6"/>
<dbReference type="PANTHER" id="PTHR11067:SF9">
    <property type="entry name" value="INOSINE TRIPHOSPHATE PYROPHOSPHATASE"/>
    <property type="match status" value="1"/>
</dbReference>
<feature type="active site" description="Proton acceptor" evidence="10">
    <location>
        <position position="68"/>
    </location>
</feature>
<evidence type="ECO:0000256" key="5">
    <source>
        <dbReference type="ARBA" id="ARBA00022801"/>
    </source>
</evidence>
<comment type="catalytic activity">
    <reaction evidence="8 10">
        <text>dITP + H2O = dIMP + diphosphate + H(+)</text>
        <dbReference type="Rhea" id="RHEA:28342"/>
        <dbReference type="ChEBI" id="CHEBI:15377"/>
        <dbReference type="ChEBI" id="CHEBI:15378"/>
        <dbReference type="ChEBI" id="CHEBI:33019"/>
        <dbReference type="ChEBI" id="CHEBI:61194"/>
        <dbReference type="ChEBI" id="CHEBI:61382"/>
        <dbReference type="EC" id="3.6.1.66"/>
    </reaction>
</comment>
<comment type="catalytic activity">
    <reaction evidence="10">
        <text>ITP + H2O = IMP + diphosphate + H(+)</text>
        <dbReference type="Rhea" id="RHEA:29399"/>
        <dbReference type="ChEBI" id="CHEBI:15377"/>
        <dbReference type="ChEBI" id="CHEBI:15378"/>
        <dbReference type="ChEBI" id="CHEBI:33019"/>
        <dbReference type="ChEBI" id="CHEBI:58053"/>
        <dbReference type="ChEBI" id="CHEBI:61402"/>
        <dbReference type="EC" id="3.6.1.66"/>
    </reaction>
</comment>
<evidence type="ECO:0000256" key="4">
    <source>
        <dbReference type="ARBA" id="ARBA00022741"/>
    </source>
</evidence>
<comment type="function">
    <text evidence="10">Pyrophosphatase that catalyzes the hydrolysis of nucleoside triphosphates to their monophosphate derivatives, with a high preference for the non-canonical purine nucleotides XTP (xanthosine triphosphate), dITP (deoxyinosine triphosphate) and ITP. Seems to function as a house-cleaning enzyme that removes non-canonical purine nucleotides from the nucleotide pool, thus preventing their incorporation into DNA/RNA and avoiding chromosomal lesions.</text>
</comment>
<evidence type="ECO:0000256" key="10">
    <source>
        <dbReference type="HAMAP-Rule" id="MF_01405"/>
    </source>
</evidence>
<comment type="catalytic activity">
    <reaction evidence="9 10">
        <text>XTP + H2O = XMP + diphosphate + H(+)</text>
        <dbReference type="Rhea" id="RHEA:28610"/>
        <dbReference type="ChEBI" id="CHEBI:15377"/>
        <dbReference type="ChEBI" id="CHEBI:15378"/>
        <dbReference type="ChEBI" id="CHEBI:33019"/>
        <dbReference type="ChEBI" id="CHEBI:57464"/>
        <dbReference type="ChEBI" id="CHEBI:61314"/>
        <dbReference type="EC" id="3.6.1.66"/>
    </reaction>
</comment>
<evidence type="ECO:0000256" key="11">
    <source>
        <dbReference type="RuleBase" id="RU003781"/>
    </source>
</evidence>
<keyword evidence="13" id="KW-1185">Reference proteome</keyword>
<reference evidence="12 13" key="1">
    <citation type="submission" date="2020-02" db="EMBL/GenBank/DDBJ databases">
        <title>Complete genome of Muricauda sp. 501str8.</title>
        <authorList>
            <person name="Dong B."/>
            <person name="Zhu S."/>
            <person name="Yang J."/>
            <person name="Chen J."/>
        </authorList>
    </citation>
    <scope>NUCLEOTIDE SEQUENCE [LARGE SCALE GENOMIC DNA]</scope>
    <source>
        <strain evidence="12 13">501str8</strain>
    </source>
</reference>
<evidence type="ECO:0000313" key="13">
    <source>
        <dbReference type="Proteomes" id="UP000502928"/>
    </source>
</evidence>
<evidence type="ECO:0000256" key="6">
    <source>
        <dbReference type="ARBA" id="ARBA00022842"/>
    </source>
</evidence>
<feature type="binding site" evidence="10">
    <location>
        <position position="68"/>
    </location>
    <ligand>
        <name>Mg(2+)</name>
        <dbReference type="ChEBI" id="CHEBI:18420"/>
    </ligand>
</feature>
<protein>
    <recommendedName>
        <fullName evidence="10">dITP/XTP pyrophosphatase</fullName>
        <ecNumber evidence="10">3.6.1.66</ecNumber>
    </recommendedName>
    <alternativeName>
        <fullName evidence="10">Non-canonical purine NTP pyrophosphatase</fullName>
    </alternativeName>
    <alternativeName>
        <fullName evidence="10">Non-standard purine NTP pyrophosphatase</fullName>
    </alternativeName>
    <alternativeName>
        <fullName evidence="10">Nucleoside-triphosphate diphosphatase</fullName>
    </alternativeName>
    <alternativeName>
        <fullName evidence="10">Nucleoside-triphosphate pyrophosphatase</fullName>
        <shortName evidence="10">NTPase</shortName>
    </alternativeName>
</protein>
<dbReference type="GO" id="GO:0009117">
    <property type="term" value="P:nucleotide metabolic process"/>
    <property type="evidence" value="ECO:0007669"/>
    <property type="project" value="UniProtKB-KW"/>
</dbReference>
<dbReference type="GO" id="GO:0036222">
    <property type="term" value="F:XTP diphosphatase activity"/>
    <property type="evidence" value="ECO:0007669"/>
    <property type="project" value="UniProtKB-UniRule"/>
</dbReference>
<evidence type="ECO:0000256" key="2">
    <source>
        <dbReference type="ARBA" id="ARBA00011738"/>
    </source>
</evidence>
<comment type="similarity">
    <text evidence="1 10 11">Belongs to the HAM1 NTPase family.</text>
</comment>
<dbReference type="NCBIfam" id="NF011398">
    <property type="entry name" value="PRK14823.1"/>
    <property type="match status" value="1"/>
</dbReference>
<evidence type="ECO:0000256" key="8">
    <source>
        <dbReference type="ARBA" id="ARBA00051875"/>
    </source>
</evidence>
<feature type="binding site" evidence="10">
    <location>
        <begin position="176"/>
        <end position="177"/>
    </location>
    <ligand>
        <name>substrate</name>
    </ligand>
</feature>
<dbReference type="GO" id="GO:0036220">
    <property type="term" value="F:ITP diphosphatase activity"/>
    <property type="evidence" value="ECO:0007669"/>
    <property type="project" value="UniProtKB-UniRule"/>
</dbReference>
<evidence type="ECO:0000256" key="3">
    <source>
        <dbReference type="ARBA" id="ARBA00022723"/>
    </source>
</evidence>
<keyword evidence="6 10" id="KW-0460">Magnesium</keyword>
<name>A0A6G7J2H6_9FLAO</name>
<dbReference type="FunFam" id="3.90.950.10:FF:000001">
    <property type="entry name" value="dITP/XTP pyrophosphatase"/>
    <property type="match status" value="1"/>
</dbReference>
<dbReference type="GO" id="GO:0009146">
    <property type="term" value="P:purine nucleoside triphosphate catabolic process"/>
    <property type="evidence" value="ECO:0007669"/>
    <property type="project" value="UniProtKB-UniRule"/>
</dbReference>
<comment type="caution">
    <text evidence="10">Lacks conserved residue(s) required for the propagation of feature annotation.</text>
</comment>
<dbReference type="NCBIfam" id="TIGR00042">
    <property type="entry name" value="RdgB/HAM1 family non-canonical purine NTP pyrophosphatase"/>
    <property type="match status" value="1"/>
</dbReference>